<gene>
    <name evidence="9" type="ORF">HMPREF0647_02090</name>
</gene>
<dbReference type="PANTHER" id="PTHR30603:SF47">
    <property type="entry name" value="RNA POLYMERASE SIGMA FACTOR SIGD, CHLOROPLASTIC"/>
    <property type="match status" value="1"/>
</dbReference>
<dbReference type="OrthoDB" id="9809557at2"/>
<protein>
    <submittedName>
        <fullName evidence="9">RNA polymerase sigma factor rpoD</fullName>
    </submittedName>
</protein>
<evidence type="ECO:0000313" key="10">
    <source>
        <dbReference type="Proteomes" id="UP000029525"/>
    </source>
</evidence>
<dbReference type="InterPro" id="IPR013324">
    <property type="entry name" value="RNA_pol_sigma_r3/r4-like"/>
</dbReference>
<dbReference type="SUPFAM" id="SSF88659">
    <property type="entry name" value="Sigma3 and sigma4 domains of RNA polymerase sigma factors"/>
    <property type="match status" value="2"/>
</dbReference>
<dbReference type="Pfam" id="PF04539">
    <property type="entry name" value="Sigma70_r3"/>
    <property type="match status" value="1"/>
</dbReference>
<dbReference type="SUPFAM" id="SSF88946">
    <property type="entry name" value="Sigma2 domain of RNA polymerase sigma factors"/>
    <property type="match status" value="1"/>
</dbReference>
<feature type="domain" description="RNA polymerase sigma-70 region 2" evidence="7">
    <location>
        <begin position="55"/>
        <end position="123"/>
    </location>
</feature>
<evidence type="ECO:0000256" key="1">
    <source>
        <dbReference type="ARBA" id="ARBA00023015"/>
    </source>
</evidence>
<sequence>MRQLKITKSITNRESMSLDKYLQEIGNEELLTPEEEVELAQRIRKGDKKALERLTRANLRFVVSVAKQYQTQGIGLPDLINEGNMGLIKAAKRFDETRGFKFISYAVWWIRQSILQAIAAQGRLIRLPANQIGVVNKITRILNKFEQENERIPNIDELAREVDLSEEHIEDALSLSFRQVSMDSPFKDDEGVSLLDVMPSTNVPSTDKSLVDESLKEEISRALKILSEREQKVLCAYYGIGQLEMSLEEIGDKFGLSRERVRQIKEKAIRNLRKAGNNKTLRVYLG</sequence>
<dbReference type="InterPro" id="IPR000943">
    <property type="entry name" value="RNA_pol_sigma70"/>
</dbReference>
<dbReference type="Pfam" id="PF04545">
    <property type="entry name" value="Sigma70_r4"/>
    <property type="match status" value="1"/>
</dbReference>
<dbReference type="RefSeq" id="WP_036866091.1">
    <property type="nucleotide sequence ID" value="NZ_JRNQ01000010.1"/>
</dbReference>
<evidence type="ECO:0000259" key="8">
    <source>
        <dbReference type="Pfam" id="PF04545"/>
    </source>
</evidence>
<dbReference type="PRINTS" id="PR00046">
    <property type="entry name" value="SIGMA70FCT"/>
</dbReference>
<proteinExistence type="predicted"/>
<evidence type="ECO:0000259" key="7">
    <source>
        <dbReference type="Pfam" id="PF04542"/>
    </source>
</evidence>
<evidence type="ECO:0000313" key="9">
    <source>
        <dbReference type="EMBL" id="KGF45535.1"/>
    </source>
</evidence>
<dbReference type="InterPro" id="IPR007624">
    <property type="entry name" value="RNA_pol_sigma70_r3"/>
</dbReference>
<dbReference type="Gene3D" id="1.10.10.10">
    <property type="entry name" value="Winged helix-like DNA-binding domain superfamily/Winged helix DNA-binding domain"/>
    <property type="match status" value="2"/>
</dbReference>
<keyword evidence="1" id="KW-0805">Transcription regulation</keyword>
<keyword evidence="2" id="KW-0731">Sigma factor</keyword>
<feature type="domain" description="RNA polymerase sigma-70 region 3" evidence="6">
    <location>
        <begin position="135"/>
        <end position="206"/>
    </location>
</feature>
<evidence type="ECO:0000259" key="6">
    <source>
        <dbReference type="Pfam" id="PF04539"/>
    </source>
</evidence>
<dbReference type="CDD" id="cd06171">
    <property type="entry name" value="Sigma70_r4"/>
    <property type="match status" value="1"/>
</dbReference>
<dbReference type="GO" id="GO:0003677">
    <property type="term" value="F:DNA binding"/>
    <property type="evidence" value="ECO:0007669"/>
    <property type="project" value="UniProtKB-KW"/>
</dbReference>
<dbReference type="InterPro" id="IPR050239">
    <property type="entry name" value="Sigma-70_RNA_pol_init_factors"/>
</dbReference>
<dbReference type="InterPro" id="IPR007627">
    <property type="entry name" value="RNA_pol_sigma70_r2"/>
</dbReference>
<keyword evidence="3" id="KW-0238">DNA-binding</keyword>
<comment type="caution">
    <text evidence="9">The sequence shown here is derived from an EMBL/GenBank/DDBJ whole genome shotgun (WGS) entry which is preliminary data.</text>
</comment>
<dbReference type="InterPro" id="IPR013325">
    <property type="entry name" value="RNA_pol_sigma_r2"/>
</dbReference>
<dbReference type="GO" id="GO:0016987">
    <property type="term" value="F:sigma factor activity"/>
    <property type="evidence" value="ECO:0007669"/>
    <property type="project" value="UniProtKB-KW"/>
</dbReference>
<evidence type="ECO:0000256" key="3">
    <source>
        <dbReference type="ARBA" id="ARBA00023125"/>
    </source>
</evidence>
<dbReference type="InterPro" id="IPR009042">
    <property type="entry name" value="RNA_pol_sigma70_r1_2"/>
</dbReference>
<dbReference type="GO" id="GO:0006352">
    <property type="term" value="P:DNA-templated transcription initiation"/>
    <property type="evidence" value="ECO:0007669"/>
    <property type="project" value="InterPro"/>
</dbReference>
<dbReference type="PIRSF" id="PIRSF000770">
    <property type="entry name" value="RNA_pol_sigma-SigE/K"/>
    <property type="match status" value="1"/>
</dbReference>
<organism evidence="9 10">
    <name type="scientific">Prevotella bivia DNF00320</name>
    <dbReference type="NCBI Taxonomy" id="1401068"/>
    <lineage>
        <taxon>Bacteria</taxon>
        <taxon>Pseudomonadati</taxon>
        <taxon>Bacteroidota</taxon>
        <taxon>Bacteroidia</taxon>
        <taxon>Bacteroidales</taxon>
        <taxon>Prevotellaceae</taxon>
        <taxon>Prevotella</taxon>
    </lineage>
</organism>
<dbReference type="Proteomes" id="UP000029525">
    <property type="component" value="Unassembled WGS sequence"/>
</dbReference>
<dbReference type="Pfam" id="PF00140">
    <property type="entry name" value="Sigma70_r1_2"/>
    <property type="match status" value="1"/>
</dbReference>
<name>A0A096AF42_9BACT</name>
<dbReference type="AlphaFoldDB" id="A0A096AF42"/>
<dbReference type="NCBIfam" id="TIGR02937">
    <property type="entry name" value="sigma70-ECF"/>
    <property type="match status" value="1"/>
</dbReference>
<dbReference type="Gene3D" id="1.10.601.10">
    <property type="entry name" value="RNA Polymerase Primary Sigma Factor"/>
    <property type="match status" value="2"/>
</dbReference>
<dbReference type="Pfam" id="PF04542">
    <property type="entry name" value="Sigma70_r2"/>
    <property type="match status" value="1"/>
</dbReference>
<dbReference type="InterPro" id="IPR036388">
    <property type="entry name" value="WH-like_DNA-bd_sf"/>
</dbReference>
<evidence type="ECO:0000256" key="4">
    <source>
        <dbReference type="ARBA" id="ARBA00023163"/>
    </source>
</evidence>
<accession>A0A096AF42</accession>
<dbReference type="EMBL" id="JRNQ01000010">
    <property type="protein sequence ID" value="KGF45535.1"/>
    <property type="molecule type" value="Genomic_DNA"/>
</dbReference>
<dbReference type="PANTHER" id="PTHR30603">
    <property type="entry name" value="RNA POLYMERASE SIGMA FACTOR RPO"/>
    <property type="match status" value="1"/>
</dbReference>
<evidence type="ECO:0000256" key="2">
    <source>
        <dbReference type="ARBA" id="ARBA00023082"/>
    </source>
</evidence>
<dbReference type="InterPro" id="IPR014284">
    <property type="entry name" value="RNA_pol_sigma-70_dom"/>
</dbReference>
<dbReference type="InterPro" id="IPR007630">
    <property type="entry name" value="RNA_pol_sigma70_r4"/>
</dbReference>
<reference evidence="9 10" key="1">
    <citation type="submission" date="2014-07" db="EMBL/GenBank/DDBJ databases">
        <authorList>
            <person name="McCorrison J."/>
            <person name="Sanka R."/>
            <person name="Torralba M."/>
            <person name="Gillis M."/>
            <person name="Haft D.H."/>
            <person name="Methe B."/>
            <person name="Sutton G."/>
            <person name="Nelson K.E."/>
        </authorList>
    </citation>
    <scope>NUCLEOTIDE SEQUENCE [LARGE SCALE GENOMIC DNA]</scope>
    <source>
        <strain evidence="9 10">DNF00320</strain>
    </source>
</reference>
<feature type="domain" description="RNA polymerase sigma-70 region 4" evidence="8">
    <location>
        <begin position="222"/>
        <end position="274"/>
    </location>
</feature>
<keyword evidence="4" id="KW-0804">Transcription</keyword>
<evidence type="ECO:0000259" key="5">
    <source>
        <dbReference type="Pfam" id="PF00140"/>
    </source>
</evidence>
<feature type="domain" description="RNA polymerase sigma-70 region 1.2" evidence="5">
    <location>
        <begin position="17"/>
        <end position="48"/>
    </location>
</feature>